<evidence type="ECO:0000256" key="3">
    <source>
        <dbReference type="ARBA" id="ARBA00016573"/>
    </source>
</evidence>
<dbReference type="InterPro" id="IPR027777">
    <property type="entry name" value="DCTN6"/>
</dbReference>
<dbReference type="Proteomes" id="UP001583177">
    <property type="component" value="Unassembled WGS sequence"/>
</dbReference>
<sequence>MANRHSAHISSSSSSKRHSILPPVAQAGPKAPVRFSSSLVIADSAILTGAHPIQLRTESLVHPRAKIDSLGGAIDIGKRCVVHERTHVGALPVGDAGPGGGGGSAVTIMDYCTVEVGSTVEAGGTVIGEGTIVGVSCRVGSGAVVGKYCTLSPRTTIAPGETVPDYTVVFSNGMHRRDRRDVVDIRTRAQARQLEVLRKLIPSNQAKFQ</sequence>
<evidence type="ECO:0000256" key="7">
    <source>
        <dbReference type="SAM" id="MobiDB-lite"/>
    </source>
</evidence>
<evidence type="ECO:0000256" key="2">
    <source>
        <dbReference type="ARBA" id="ARBA00007719"/>
    </source>
</evidence>
<evidence type="ECO:0000256" key="4">
    <source>
        <dbReference type="ARBA" id="ARBA00022490"/>
    </source>
</evidence>
<proteinExistence type="inferred from homology"/>
<name>A0ABR3W359_9PEZI</name>
<comment type="similarity">
    <text evidence="2">Belongs to the dynactin subunits 5/6 family. Dynactin subunit 6 subfamily.</text>
</comment>
<dbReference type="PANTHER" id="PTHR13072:SF0">
    <property type="entry name" value="DYNACTIN SUBUNIT 6"/>
    <property type="match status" value="1"/>
</dbReference>
<evidence type="ECO:0000313" key="9">
    <source>
        <dbReference type="Proteomes" id="UP001583177"/>
    </source>
</evidence>
<protein>
    <recommendedName>
        <fullName evidence="3">Dynactin subunit 6</fullName>
    </recommendedName>
</protein>
<dbReference type="PANTHER" id="PTHR13072">
    <property type="entry name" value="DYNACTIN 6"/>
    <property type="match status" value="1"/>
</dbReference>
<comment type="caution">
    <text evidence="8">The sequence shown here is derived from an EMBL/GenBank/DDBJ whole genome shotgun (WGS) entry which is preliminary data.</text>
</comment>
<evidence type="ECO:0000256" key="1">
    <source>
        <dbReference type="ARBA" id="ARBA00004245"/>
    </source>
</evidence>
<keyword evidence="9" id="KW-1185">Reference proteome</keyword>
<feature type="region of interest" description="Disordered" evidence="7">
    <location>
        <begin position="1"/>
        <end position="25"/>
    </location>
</feature>
<evidence type="ECO:0000256" key="6">
    <source>
        <dbReference type="ARBA" id="ARBA00034687"/>
    </source>
</evidence>
<evidence type="ECO:0000313" key="8">
    <source>
        <dbReference type="EMBL" id="KAL1852082.1"/>
    </source>
</evidence>
<comment type="function">
    <text evidence="6">Part of the dynactin complex that activates the molecular motor dynein for ultra-processive transport along microtubules.</text>
</comment>
<organism evidence="8 9">
    <name type="scientific">Diaporthe australafricana</name>
    <dbReference type="NCBI Taxonomy" id="127596"/>
    <lineage>
        <taxon>Eukaryota</taxon>
        <taxon>Fungi</taxon>
        <taxon>Dikarya</taxon>
        <taxon>Ascomycota</taxon>
        <taxon>Pezizomycotina</taxon>
        <taxon>Sordariomycetes</taxon>
        <taxon>Sordariomycetidae</taxon>
        <taxon>Diaporthales</taxon>
        <taxon>Diaporthaceae</taxon>
        <taxon>Diaporthe</taxon>
    </lineage>
</organism>
<keyword evidence="5" id="KW-0206">Cytoskeleton</keyword>
<dbReference type="InterPro" id="IPR011004">
    <property type="entry name" value="Trimer_LpxA-like_sf"/>
</dbReference>
<gene>
    <name evidence="8" type="ORF">Daus18300_012294</name>
</gene>
<dbReference type="EMBL" id="JAWRVE010000164">
    <property type="protein sequence ID" value="KAL1852082.1"/>
    <property type="molecule type" value="Genomic_DNA"/>
</dbReference>
<dbReference type="Gene3D" id="2.160.10.10">
    <property type="entry name" value="Hexapeptide repeat proteins"/>
    <property type="match status" value="1"/>
</dbReference>
<reference evidence="8 9" key="1">
    <citation type="journal article" date="2024" name="IMA Fungus">
        <title>IMA Genome - F19 : A genome assembly and annotation guide to empower mycologists, including annotated draft genome sequences of Ceratocystis pirilliformis, Diaporthe australafricana, Fusarium ophioides, Paecilomyces lecythidis, and Sporothrix stenoceras.</title>
        <authorList>
            <person name="Aylward J."/>
            <person name="Wilson A.M."/>
            <person name="Visagie C.M."/>
            <person name="Spraker J."/>
            <person name="Barnes I."/>
            <person name="Buitendag C."/>
            <person name="Ceriani C."/>
            <person name="Del Mar Angel L."/>
            <person name="du Plessis D."/>
            <person name="Fuchs T."/>
            <person name="Gasser K."/>
            <person name="Kramer D."/>
            <person name="Li W."/>
            <person name="Munsamy K."/>
            <person name="Piso A."/>
            <person name="Price J.L."/>
            <person name="Sonnekus B."/>
            <person name="Thomas C."/>
            <person name="van der Nest A."/>
            <person name="van Dijk A."/>
            <person name="van Heerden A."/>
            <person name="van Vuuren N."/>
            <person name="Yilmaz N."/>
            <person name="Duong T.A."/>
            <person name="van der Merwe N.A."/>
            <person name="Wingfield M.J."/>
            <person name="Wingfield B.D."/>
        </authorList>
    </citation>
    <scope>NUCLEOTIDE SEQUENCE [LARGE SCALE GENOMIC DNA]</scope>
    <source>
        <strain evidence="8 9">CMW 18300</strain>
    </source>
</reference>
<dbReference type="SUPFAM" id="SSF51161">
    <property type="entry name" value="Trimeric LpxA-like enzymes"/>
    <property type="match status" value="1"/>
</dbReference>
<evidence type="ECO:0000256" key="5">
    <source>
        <dbReference type="ARBA" id="ARBA00023212"/>
    </source>
</evidence>
<keyword evidence="4" id="KW-0963">Cytoplasm</keyword>
<comment type="subcellular location">
    <subcellularLocation>
        <location evidence="1">Cytoplasm</location>
        <location evidence="1">Cytoskeleton</location>
    </subcellularLocation>
</comment>
<accession>A0ABR3W359</accession>